<protein>
    <recommendedName>
        <fullName evidence="4">Divergent polysaccharide deacetylase</fullName>
    </recommendedName>
</protein>
<dbReference type="InterPro" id="IPR006837">
    <property type="entry name" value="Divergent_DAC"/>
</dbReference>
<feature type="chain" id="PRO_5011621137" description="Divergent polysaccharide deacetylase" evidence="1">
    <location>
        <begin position="29"/>
        <end position="330"/>
    </location>
</feature>
<dbReference type="Gene3D" id="3.20.20.370">
    <property type="entry name" value="Glycoside hydrolase/deacetylase"/>
    <property type="match status" value="1"/>
</dbReference>
<evidence type="ECO:0000256" key="1">
    <source>
        <dbReference type="SAM" id="SignalP"/>
    </source>
</evidence>
<dbReference type="Pfam" id="PF04748">
    <property type="entry name" value="Polysacc_deac_2"/>
    <property type="match status" value="1"/>
</dbReference>
<dbReference type="PANTHER" id="PTHR30105">
    <property type="entry name" value="UNCHARACTERIZED YIBQ-RELATED"/>
    <property type="match status" value="1"/>
</dbReference>
<sequence>MPALAGAVVASAYLAAAVAFSVGSAAPAAPDRSIRFAAMAGPATQAVAAPVAARQPGGETGAAMPVVDSLPAASAISTAAVSLPIPAPLASGAIAARPRIALIIDDVGLDEAAAARVLALDAPLTLAILPYADAASATARAAQAGGRDVLVHVPMEPLGLADPGPHALRVDLSDRDLRARIRWAMARVPGAIGLNNHMGSRFTGDPRAMRVALSAIAEQGPLFVDSMTIADSRGYAVAEGLGLAVLRRDIFLDHVIEADAIHARLAEAEALAHSQGHAVLIGHPHDATLDALESWIVEARAAGFEFVTVTALSAQLTREPAEQISASIAP</sequence>
<evidence type="ECO:0000313" key="2">
    <source>
        <dbReference type="EMBL" id="SDL90281.1"/>
    </source>
</evidence>
<dbReference type="STRING" id="144026.SAMN04488568_1033"/>
<evidence type="ECO:0000313" key="3">
    <source>
        <dbReference type="Proteomes" id="UP000199759"/>
    </source>
</evidence>
<dbReference type="PANTHER" id="PTHR30105:SF2">
    <property type="entry name" value="DIVERGENT POLYSACCHARIDE DEACETYLASE SUPERFAMILY"/>
    <property type="match status" value="1"/>
</dbReference>
<dbReference type="CDD" id="cd10936">
    <property type="entry name" value="CE4_DAC2"/>
    <property type="match status" value="1"/>
</dbReference>
<dbReference type="RefSeq" id="WP_233342296.1">
    <property type="nucleotide sequence ID" value="NZ_FNHG01000003.1"/>
</dbReference>
<keyword evidence="3" id="KW-1185">Reference proteome</keyword>
<name>A0A1G9NVA9_9PROT</name>
<keyword evidence="1" id="KW-0732">Signal</keyword>
<proteinExistence type="predicted"/>
<feature type="signal peptide" evidence="1">
    <location>
        <begin position="1"/>
        <end position="28"/>
    </location>
</feature>
<dbReference type="SUPFAM" id="SSF88713">
    <property type="entry name" value="Glycoside hydrolase/deacetylase"/>
    <property type="match status" value="1"/>
</dbReference>
<dbReference type="AlphaFoldDB" id="A0A1G9NVA9"/>
<dbReference type="InterPro" id="IPR011330">
    <property type="entry name" value="Glyco_hydro/deAcase_b/a-brl"/>
</dbReference>
<accession>A0A1G9NVA9</accession>
<organism evidence="2 3">
    <name type="scientific">Maricaulis salignorans</name>
    <dbReference type="NCBI Taxonomy" id="144026"/>
    <lineage>
        <taxon>Bacteria</taxon>
        <taxon>Pseudomonadati</taxon>
        <taxon>Pseudomonadota</taxon>
        <taxon>Alphaproteobacteria</taxon>
        <taxon>Maricaulales</taxon>
        <taxon>Maricaulaceae</taxon>
        <taxon>Maricaulis</taxon>
    </lineage>
</organism>
<dbReference type="GO" id="GO:0005975">
    <property type="term" value="P:carbohydrate metabolic process"/>
    <property type="evidence" value="ECO:0007669"/>
    <property type="project" value="InterPro"/>
</dbReference>
<gene>
    <name evidence="2" type="ORF">SAMN04488568_1033</name>
</gene>
<reference evidence="2 3" key="1">
    <citation type="submission" date="2016-10" db="EMBL/GenBank/DDBJ databases">
        <authorList>
            <person name="de Groot N.N."/>
        </authorList>
    </citation>
    <scope>NUCLEOTIDE SEQUENCE [LARGE SCALE GENOMIC DNA]</scope>
    <source>
        <strain evidence="2 3">DSM 16077</strain>
    </source>
</reference>
<evidence type="ECO:0008006" key="4">
    <source>
        <dbReference type="Google" id="ProtNLM"/>
    </source>
</evidence>
<dbReference type="EMBL" id="FNHG01000003">
    <property type="protein sequence ID" value="SDL90281.1"/>
    <property type="molecule type" value="Genomic_DNA"/>
</dbReference>
<dbReference type="Proteomes" id="UP000199759">
    <property type="component" value="Unassembled WGS sequence"/>
</dbReference>